<dbReference type="AlphaFoldDB" id="A0A1G2SCM7"/>
<evidence type="ECO:0000256" key="1">
    <source>
        <dbReference type="ARBA" id="ARBA00006226"/>
    </source>
</evidence>
<comment type="caution">
    <text evidence="3">The sequence shown here is derived from an EMBL/GenBank/DDBJ whole genome shotgun (WGS) entry which is preliminary data.</text>
</comment>
<proteinExistence type="inferred from homology"/>
<evidence type="ECO:0000256" key="2">
    <source>
        <dbReference type="ARBA" id="ARBA00022649"/>
    </source>
</evidence>
<dbReference type="Gene3D" id="3.30.2310.20">
    <property type="entry name" value="RelE-like"/>
    <property type="match status" value="1"/>
</dbReference>
<evidence type="ECO:0000313" key="4">
    <source>
        <dbReference type="Proteomes" id="UP000177987"/>
    </source>
</evidence>
<comment type="similarity">
    <text evidence="1">Belongs to the RelE toxin family.</text>
</comment>
<protein>
    <recommendedName>
        <fullName evidence="5">Addiction module antitoxin RelB</fullName>
    </recommendedName>
</protein>
<dbReference type="SUPFAM" id="SSF143011">
    <property type="entry name" value="RelE-like"/>
    <property type="match status" value="1"/>
</dbReference>
<evidence type="ECO:0000313" key="3">
    <source>
        <dbReference type="EMBL" id="OHA82796.1"/>
    </source>
</evidence>
<accession>A0A1G2SCM7</accession>
<dbReference type="InterPro" id="IPR035093">
    <property type="entry name" value="RelE/ParE_toxin_dom_sf"/>
</dbReference>
<dbReference type="PANTHER" id="PTHR35601:SF1">
    <property type="entry name" value="TOXIN RELE"/>
    <property type="match status" value="1"/>
</dbReference>
<reference evidence="3 4" key="1">
    <citation type="journal article" date="2016" name="Nat. Commun.">
        <title>Thousands of microbial genomes shed light on interconnected biogeochemical processes in an aquifer system.</title>
        <authorList>
            <person name="Anantharaman K."/>
            <person name="Brown C.T."/>
            <person name="Hug L.A."/>
            <person name="Sharon I."/>
            <person name="Castelle C.J."/>
            <person name="Probst A.J."/>
            <person name="Thomas B.C."/>
            <person name="Singh A."/>
            <person name="Wilkins M.J."/>
            <person name="Karaoz U."/>
            <person name="Brodie E.L."/>
            <person name="Williams K.H."/>
            <person name="Hubbard S.S."/>
            <person name="Banfield J.F."/>
        </authorList>
    </citation>
    <scope>NUCLEOTIDE SEQUENCE [LARGE SCALE GENOMIC DNA]</scope>
</reference>
<name>A0A1G2SCM7_9BACT</name>
<keyword evidence="2" id="KW-1277">Toxin-antitoxin system</keyword>
<dbReference type="Pfam" id="PF05016">
    <property type="entry name" value="ParE_toxin"/>
    <property type="match status" value="1"/>
</dbReference>
<dbReference type="Proteomes" id="UP000177987">
    <property type="component" value="Unassembled WGS sequence"/>
</dbReference>
<dbReference type="PANTHER" id="PTHR35601">
    <property type="entry name" value="TOXIN RELE"/>
    <property type="match status" value="1"/>
</dbReference>
<dbReference type="STRING" id="1802727.A2937_03120"/>
<dbReference type="InterPro" id="IPR007712">
    <property type="entry name" value="RelE/ParE_toxin"/>
</dbReference>
<sequence length="89" mass="10320">MFEITYHKKIVDDISIISSSHKNAIKKAIEEKLTNSPDFFGKPLQFSLAGLRSLRVGDYRIIFQLKKKEVFIILIAHRSVVYTLVNKRI</sequence>
<evidence type="ECO:0008006" key="5">
    <source>
        <dbReference type="Google" id="ProtNLM"/>
    </source>
</evidence>
<gene>
    <name evidence="3" type="ORF">A2937_03120</name>
</gene>
<dbReference type="EMBL" id="MHUW01000022">
    <property type="protein sequence ID" value="OHA82796.1"/>
    <property type="molecule type" value="Genomic_DNA"/>
</dbReference>
<organism evidence="3 4">
    <name type="scientific">Candidatus Yonathbacteria bacterium RIFCSPLOWO2_01_FULL_47_33b</name>
    <dbReference type="NCBI Taxonomy" id="1802727"/>
    <lineage>
        <taxon>Bacteria</taxon>
        <taxon>Candidatus Yonathiibacteriota</taxon>
    </lineage>
</organism>